<sequence>MFRINQSLCSIRLISNNLIRCLPRVATSTEQPTIEKTSDYAVINSSKQSQKVVFNDYNVIKPISSSKIQSRPIPKSVPKLIDVQAGLNEFMKECDERMLLTTIENKYKLFDNNNVATFIQRLHELNIKRDSNERHHQRMYDFVDYFVLKHGQQLDFGHVLTIYFQLASLNGNLSLTSNSGNYALKALIQLLKHNINKYHLQDTGRILLSIENDLHCNIHEDERIRPLFEALLLLTKFRQNELDRLDARSLAELAYVFASELDHIYFTNLLNEYNHDEFYHDKYSTMLMFRALNRRGYKHNRTLDICLHFVHENKEMFVEEMDEIKQYLNKLDYVISEE</sequence>
<organism evidence="1 3">
    <name type="scientific">Adineta steineri</name>
    <dbReference type="NCBI Taxonomy" id="433720"/>
    <lineage>
        <taxon>Eukaryota</taxon>
        <taxon>Metazoa</taxon>
        <taxon>Spiralia</taxon>
        <taxon>Gnathifera</taxon>
        <taxon>Rotifera</taxon>
        <taxon>Eurotatoria</taxon>
        <taxon>Bdelloidea</taxon>
        <taxon>Adinetida</taxon>
        <taxon>Adinetidae</taxon>
        <taxon>Adineta</taxon>
    </lineage>
</organism>
<dbReference type="Proteomes" id="UP000663844">
    <property type="component" value="Unassembled WGS sequence"/>
</dbReference>
<evidence type="ECO:0000313" key="1">
    <source>
        <dbReference type="EMBL" id="CAF1213042.1"/>
    </source>
</evidence>
<dbReference type="EMBL" id="CAJOAZ010000135">
    <property type="protein sequence ID" value="CAF3546911.1"/>
    <property type="molecule type" value="Genomic_DNA"/>
</dbReference>
<evidence type="ECO:0000313" key="3">
    <source>
        <dbReference type="Proteomes" id="UP000663845"/>
    </source>
</evidence>
<proteinExistence type="predicted"/>
<name>A0A814XA59_9BILA</name>
<dbReference type="Proteomes" id="UP000663845">
    <property type="component" value="Unassembled WGS sequence"/>
</dbReference>
<gene>
    <name evidence="1" type="ORF">JYZ213_LOCUS27566</name>
    <name evidence="2" type="ORF">OXD698_LOCUS3727</name>
</gene>
<reference evidence="1" key="1">
    <citation type="submission" date="2021-02" db="EMBL/GenBank/DDBJ databases">
        <authorList>
            <person name="Nowell W R."/>
        </authorList>
    </citation>
    <scope>NUCLEOTIDE SEQUENCE</scope>
</reference>
<dbReference type="EMBL" id="CAJNOG010000385">
    <property type="protein sequence ID" value="CAF1213042.1"/>
    <property type="molecule type" value="Genomic_DNA"/>
</dbReference>
<protein>
    <submittedName>
        <fullName evidence="1">Uncharacterized protein</fullName>
    </submittedName>
</protein>
<comment type="caution">
    <text evidence="1">The sequence shown here is derived from an EMBL/GenBank/DDBJ whole genome shotgun (WGS) entry which is preliminary data.</text>
</comment>
<evidence type="ECO:0000313" key="2">
    <source>
        <dbReference type="EMBL" id="CAF3546911.1"/>
    </source>
</evidence>
<dbReference type="AlphaFoldDB" id="A0A814XA59"/>
<accession>A0A814XA59</accession>